<dbReference type="NCBIfam" id="NF003657">
    <property type="entry name" value="PRK05289.1"/>
    <property type="match status" value="1"/>
</dbReference>
<dbReference type="InterPro" id="IPR029098">
    <property type="entry name" value="Acetyltransf_C"/>
</dbReference>
<keyword evidence="3 7" id="KW-0808">Transferase</keyword>
<dbReference type="GO" id="GO:0016020">
    <property type="term" value="C:membrane"/>
    <property type="evidence" value="ECO:0007669"/>
    <property type="project" value="GOC"/>
</dbReference>
<dbReference type="Gene3D" id="2.160.10.10">
    <property type="entry name" value="Hexapeptide repeat proteins"/>
    <property type="match status" value="1"/>
</dbReference>
<evidence type="ECO:0000256" key="3">
    <source>
        <dbReference type="ARBA" id="ARBA00022679"/>
    </source>
</evidence>
<reference evidence="7" key="1">
    <citation type="submission" date="2022-11" db="EMBL/GenBank/DDBJ databases">
        <title>Biodiversity and phylogenetic relationships of bacteria.</title>
        <authorList>
            <person name="Machado R.A.R."/>
            <person name="Bhat A."/>
            <person name="Loulou A."/>
            <person name="Kallel S."/>
        </authorList>
    </citation>
    <scope>NUCLEOTIDE SEQUENCE</scope>
    <source>
        <strain evidence="7">K-TC2</strain>
    </source>
</reference>
<dbReference type="PANTHER" id="PTHR43480:SF1">
    <property type="entry name" value="ACYL-[ACYL-CARRIER-PROTEIN]--UDP-N-ACETYLGLUCOSAMINE O-ACYLTRANSFERASE, MITOCHONDRIAL-RELATED"/>
    <property type="match status" value="1"/>
</dbReference>
<evidence type="ECO:0000313" key="8">
    <source>
        <dbReference type="Proteomes" id="UP001144805"/>
    </source>
</evidence>
<dbReference type="PIRSF" id="PIRSF000456">
    <property type="entry name" value="UDP-GlcNAc_acltr"/>
    <property type="match status" value="1"/>
</dbReference>
<evidence type="ECO:0000256" key="5">
    <source>
        <dbReference type="ARBA" id="ARBA00023315"/>
    </source>
</evidence>
<dbReference type="GO" id="GO:0009245">
    <property type="term" value="P:lipid A biosynthetic process"/>
    <property type="evidence" value="ECO:0007669"/>
    <property type="project" value="UniProtKB-KW"/>
</dbReference>
<dbReference type="RefSeq" id="WP_266340091.1">
    <property type="nucleotide sequence ID" value="NZ_JAPKNK010000008.1"/>
</dbReference>
<dbReference type="NCBIfam" id="TIGR01852">
    <property type="entry name" value="lipid_A_lpxA"/>
    <property type="match status" value="1"/>
</dbReference>
<proteinExistence type="predicted"/>
<dbReference type="GO" id="GO:0008780">
    <property type="term" value="F:acyl-[acyl-carrier-protein]-UDP-N-acetylglucosamine O-acyltransferase activity"/>
    <property type="evidence" value="ECO:0007669"/>
    <property type="project" value="UniProtKB-EC"/>
</dbReference>
<protein>
    <submittedName>
        <fullName evidence="7">Acyl-ACP--UDP-N-acetylglucosamine O-acyltransferase</fullName>
        <ecNumber evidence="7">2.3.1.129</ecNumber>
    </submittedName>
</protein>
<dbReference type="CDD" id="cd03351">
    <property type="entry name" value="LbH_UDP-GlcNAc_AT"/>
    <property type="match status" value="1"/>
</dbReference>
<accession>A0A9X3IMQ1</accession>
<keyword evidence="2" id="KW-0441">Lipid A biosynthesis</keyword>
<dbReference type="InterPro" id="IPR010137">
    <property type="entry name" value="Lipid_A_LpxA"/>
</dbReference>
<dbReference type="AlphaFoldDB" id="A0A9X3IMQ1"/>
<dbReference type="Gene3D" id="1.20.1180.10">
    <property type="entry name" value="Udp N-acetylglucosamine O-acyltransferase, C-terminal domain"/>
    <property type="match status" value="1"/>
</dbReference>
<dbReference type="SUPFAM" id="SSF51161">
    <property type="entry name" value="Trimeric LpxA-like enzymes"/>
    <property type="match status" value="1"/>
</dbReference>
<sequence length="272" mass="28987">MSNIHPTAVIEDGARLGADVRVGAFSMIGRDVVLGDGAVVHNHVSITARTTVGEGTTIHPFASIGGNPQSVHYKGEPGLVTIGKNCVIRENVTISIGSVGERRETKIGDRCFLMTGVHIAHDCSLGNDVIMANCATLGGHVEIGNNVFLGGLCALHQFVRVGDQAIIGGLCPIWHDVIPFGAVREGAEGLGGLNIIGLKRRGFDRPAIQRLRAAYRDLFYGPGQLAERIETVAGRYADDANVMHVVNFIHNRGKRRLTVPRGAATEHHDADA</sequence>
<dbReference type="EC" id="2.3.1.129" evidence="7"/>
<dbReference type="PANTHER" id="PTHR43480">
    <property type="entry name" value="ACYL-[ACYL-CARRIER-PROTEIN]--UDP-N-ACETYLGLUCOSAMINE O-ACYLTRANSFERASE"/>
    <property type="match status" value="1"/>
</dbReference>
<evidence type="ECO:0000313" key="7">
    <source>
        <dbReference type="EMBL" id="MCX5571127.1"/>
    </source>
</evidence>
<keyword evidence="1" id="KW-0444">Lipid biosynthesis</keyword>
<keyword evidence="8" id="KW-1185">Reference proteome</keyword>
<comment type="caution">
    <text evidence="7">The sequence shown here is derived from an EMBL/GenBank/DDBJ whole genome shotgun (WGS) entry which is preliminary data.</text>
</comment>
<keyword evidence="5 7" id="KW-0012">Acyltransferase</keyword>
<dbReference type="InterPro" id="IPR001451">
    <property type="entry name" value="Hexapep"/>
</dbReference>
<evidence type="ECO:0000256" key="2">
    <source>
        <dbReference type="ARBA" id="ARBA00022556"/>
    </source>
</evidence>
<name>A0A9X3IMQ1_9HYPH</name>
<dbReference type="Pfam" id="PF00132">
    <property type="entry name" value="Hexapep"/>
    <property type="match status" value="2"/>
</dbReference>
<evidence type="ECO:0000256" key="4">
    <source>
        <dbReference type="ARBA" id="ARBA00023098"/>
    </source>
</evidence>
<gene>
    <name evidence="7" type="primary">lpxA</name>
    <name evidence="7" type="ORF">OSH07_18140</name>
</gene>
<feature type="domain" description="UDP N-acetylglucosamine O-acyltransferase C-terminal" evidence="6">
    <location>
        <begin position="176"/>
        <end position="252"/>
    </location>
</feature>
<dbReference type="InterPro" id="IPR037157">
    <property type="entry name" value="Acetyltransf_C_sf"/>
</dbReference>
<dbReference type="Pfam" id="PF13720">
    <property type="entry name" value="Acetyltransf_11"/>
    <property type="match status" value="1"/>
</dbReference>
<keyword evidence="4" id="KW-0443">Lipid metabolism</keyword>
<dbReference type="InterPro" id="IPR011004">
    <property type="entry name" value="Trimer_LpxA-like_sf"/>
</dbReference>
<evidence type="ECO:0000259" key="6">
    <source>
        <dbReference type="Pfam" id="PF13720"/>
    </source>
</evidence>
<organism evidence="7 8">
    <name type="scientific">Kaistia nematophila</name>
    <dbReference type="NCBI Taxonomy" id="2994654"/>
    <lineage>
        <taxon>Bacteria</taxon>
        <taxon>Pseudomonadati</taxon>
        <taxon>Pseudomonadota</taxon>
        <taxon>Alphaproteobacteria</taxon>
        <taxon>Hyphomicrobiales</taxon>
        <taxon>Kaistiaceae</taxon>
        <taxon>Kaistia</taxon>
    </lineage>
</organism>
<evidence type="ECO:0000256" key="1">
    <source>
        <dbReference type="ARBA" id="ARBA00022516"/>
    </source>
</evidence>
<dbReference type="EMBL" id="JAPKNK010000008">
    <property type="protein sequence ID" value="MCX5571127.1"/>
    <property type="molecule type" value="Genomic_DNA"/>
</dbReference>
<dbReference type="Proteomes" id="UP001144805">
    <property type="component" value="Unassembled WGS sequence"/>
</dbReference>